<reference evidence="1" key="1">
    <citation type="submission" date="2021-05" db="EMBL/GenBank/DDBJ databases">
        <authorList>
            <person name="Pietrasiak N."/>
            <person name="Ward R."/>
            <person name="Stajich J.E."/>
            <person name="Kurbessoian T."/>
        </authorList>
    </citation>
    <scope>NUCLEOTIDE SEQUENCE</scope>
    <source>
        <strain evidence="1">UHER 2000/2452</strain>
    </source>
</reference>
<evidence type="ECO:0000313" key="2">
    <source>
        <dbReference type="Proteomes" id="UP000757435"/>
    </source>
</evidence>
<accession>A0A951QEE0</accession>
<organism evidence="1 2">
    <name type="scientific">Drouetiella hepatica Uher 2000/2452</name>
    <dbReference type="NCBI Taxonomy" id="904376"/>
    <lineage>
        <taxon>Bacteria</taxon>
        <taxon>Bacillati</taxon>
        <taxon>Cyanobacteriota</taxon>
        <taxon>Cyanophyceae</taxon>
        <taxon>Oculatellales</taxon>
        <taxon>Oculatellaceae</taxon>
        <taxon>Drouetiella</taxon>
    </lineage>
</organism>
<evidence type="ECO:0000313" key="1">
    <source>
        <dbReference type="EMBL" id="MBW4661367.1"/>
    </source>
</evidence>
<protein>
    <submittedName>
        <fullName evidence="1">Uncharacterized protein</fullName>
    </submittedName>
</protein>
<proteinExistence type="predicted"/>
<reference evidence="1" key="2">
    <citation type="journal article" date="2022" name="Microbiol. Resour. Announc.">
        <title>Metagenome Sequencing to Explore Phylogenomics of Terrestrial Cyanobacteria.</title>
        <authorList>
            <person name="Ward R.D."/>
            <person name="Stajich J.E."/>
            <person name="Johansen J.R."/>
            <person name="Huntemann M."/>
            <person name="Clum A."/>
            <person name="Foster B."/>
            <person name="Foster B."/>
            <person name="Roux S."/>
            <person name="Palaniappan K."/>
            <person name="Varghese N."/>
            <person name="Mukherjee S."/>
            <person name="Reddy T.B.K."/>
            <person name="Daum C."/>
            <person name="Copeland A."/>
            <person name="Chen I.A."/>
            <person name="Ivanova N.N."/>
            <person name="Kyrpides N.C."/>
            <person name="Shapiro N."/>
            <person name="Eloe-Fadrosh E.A."/>
            <person name="Pietrasiak N."/>
        </authorList>
    </citation>
    <scope>NUCLEOTIDE SEQUENCE</scope>
    <source>
        <strain evidence="1">UHER 2000/2452</strain>
    </source>
</reference>
<dbReference type="AlphaFoldDB" id="A0A951QEE0"/>
<dbReference type="Proteomes" id="UP000757435">
    <property type="component" value="Unassembled WGS sequence"/>
</dbReference>
<sequence length="129" mass="15478">MKEHKTLDFYFEWGLYPLRDEERNALERKEIRDLGLSEELVQRIHDLAVWHDSRLNPIYQMLPCLWQQQVCDAFNREANAVFEAVVTALPTVRINRCFSDIKEDPELYEYLLHPVQFYKRKGISGYDQL</sequence>
<dbReference type="EMBL" id="JAHHHD010000035">
    <property type="protein sequence ID" value="MBW4661367.1"/>
    <property type="molecule type" value="Genomic_DNA"/>
</dbReference>
<gene>
    <name evidence="1" type="ORF">KME15_22055</name>
</gene>
<name>A0A951QEE0_9CYAN</name>
<comment type="caution">
    <text evidence="1">The sequence shown here is derived from an EMBL/GenBank/DDBJ whole genome shotgun (WGS) entry which is preliminary data.</text>
</comment>